<evidence type="ECO:0000256" key="5">
    <source>
        <dbReference type="ARBA" id="ARBA00022990"/>
    </source>
</evidence>
<comment type="caution">
    <text evidence="8">The sequence shown here is derived from an EMBL/GenBank/DDBJ whole genome shotgun (WGS) entry which is preliminary data.</text>
</comment>
<dbReference type="OrthoDB" id="6247875at2759"/>
<accession>A0A427XXV3</accession>
<evidence type="ECO:0000256" key="4">
    <source>
        <dbReference type="ARBA" id="ARBA00022553"/>
    </source>
</evidence>
<dbReference type="STRING" id="1890683.A0A427XXV3"/>
<evidence type="ECO:0000256" key="1">
    <source>
        <dbReference type="ARBA" id="ARBA00003199"/>
    </source>
</evidence>
<evidence type="ECO:0000256" key="3">
    <source>
        <dbReference type="ARBA" id="ARBA00014026"/>
    </source>
</evidence>
<evidence type="ECO:0000256" key="6">
    <source>
        <dbReference type="ARBA" id="ARBA00023242"/>
    </source>
</evidence>
<dbReference type="Pfam" id="PF13289">
    <property type="entry name" value="SIR2_2"/>
    <property type="match status" value="1"/>
</dbReference>
<organism evidence="8 9">
    <name type="scientific">Saitozyma podzolica</name>
    <dbReference type="NCBI Taxonomy" id="1890683"/>
    <lineage>
        <taxon>Eukaryota</taxon>
        <taxon>Fungi</taxon>
        <taxon>Dikarya</taxon>
        <taxon>Basidiomycota</taxon>
        <taxon>Agaricomycotina</taxon>
        <taxon>Tremellomycetes</taxon>
        <taxon>Tremellales</taxon>
        <taxon>Trimorphomycetaceae</taxon>
        <taxon>Saitozyma</taxon>
    </lineage>
</organism>
<evidence type="ECO:0000313" key="8">
    <source>
        <dbReference type="EMBL" id="RSH83718.1"/>
    </source>
</evidence>
<comment type="similarity">
    <text evidence="2">Belongs to the FAM118 family.</text>
</comment>
<reference evidence="8 9" key="1">
    <citation type="submission" date="2018-11" db="EMBL/GenBank/DDBJ databases">
        <title>Genome sequence of Saitozyma podzolica DSM 27192.</title>
        <authorList>
            <person name="Aliyu H."/>
            <person name="Gorte O."/>
            <person name="Ochsenreither K."/>
        </authorList>
    </citation>
    <scope>NUCLEOTIDE SEQUENCE [LARGE SCALE GENOMIC DNA]</scope>
    <source>
        <strain evidence="8 9">DSM 27192</strain>
    </source>
</reference>
<dbReference type="GO" id="GO:0016604">
    <property type="term" value="C:nuclear body"/>
    <property type="evidence" value="ECO:0007669"/>
    <property type="project" value="UniProtKB-SubCell"/>
</dbReference>
<comment type="subcellular location">
    <subcellularLocation>
        <location evidence="7">Nucleus</location>
        <location evidence="7">Nuclear body</location>
    </subcellularLocation>
</comment>
<protein>
    <recommendedName>
        <fullName evidence="3">Protein FAM118B</fullName>
    </recommendedName>
</protein>
<dbReference type="EMBL" id="RSCD01000024">
    <property type="protein sequence ID" value="RSH83718.1"/>
    <property type="molecule type" value="Genomic_DNA"/>
</dbReference>
<keyword evidence="4" id="KW-0597">Phosphoprotein</keyword>
<keyword evidence="9" id="KW-1185">Reference proteome</keyword>
<keyword evidence="5" id="KW-0007">Acetylation</keyword>
<dbReference type="Proteomes" id="UP000279259">
    <property type="component" value="Unassembled WGS sequence"/>
</dbReference>
<keyword evidence="6" id="KW-0539">Nucleus</keyword>
<comment type="function">
    <text evidence="1">May play a role in Cajal bodies formation.</text>
</comment>
<sequence length="535" mass="60110">MEATEEQRELPSKITQQERGDLFDEARQVLRRALSSKPSKLILIVGAGVSKATVGAPGWSELLLKGCKFAMNSNPLGKAEIGLIRLPFKDDPIQAAKDLQGIIGPQNFATLMEDTFSPYHTNPEGIDKGLYHILSVLRDAGARIATTNYDTIIEDVLGLKPVDWTDLQIGDFFESDTSVANCMVLHIHGVYTNPADVIFGSVDYDSLRDVRRRQKAEIDRLELFMQYALHHCHVLFIGCNGTLSDPHFTQLFDFIKLMDLPTGCRQVLLCTDEDYILQVATKKAPNSVSLAPYGDFTSLGAAIKRLFPDEFGTENGRNDLTLLARVKSLCDIYAEEFLGRILETLARLKCATIQDDYRREDNALTKAVSARSGKPKLTMLRPNPAGAGRYGGDHSFSAEEVKEVIRCLRGRPAFQHVVICVEDRDPVDAWVHRPEPDCIASVVEFPNCVRFLRTKEEMDAFYIEVEAQANDIISTNARNSDFHGVAFEIKTVEEFQRTLIEEEQRAFFSSQLQYATKAHGPWHYLPMPSRLHQPR</sequence>
<evidence type="ECO:0000256" key="2">
    <source>
        <dbReference type="ARBA" id="ARBA00006491"/>
    </source>
</evidence>
<dbReference type="InterPro" id="IPR038916">
    <property type="entry name" value="FAM118"/>
</dbReference>
<dbReference type="PANTHER" id="PTHR28623">
    <property type="entry name" value="PROTEIN FAM118B"/>
    <property type="match status" value="1"/>
</dbReference>
<dbReference type="PANTHER" id="PTHR28623:SF1">
    <property type="entry name" value="PROTEIN FAM118B"/>
    <property type="match status" value="1"/>
</dbReference>
<evidence type="ECO:0000256" key="7">
    <source>
        <dbReference type="ARBA" id="ARBA00034306"/>
    </source>
</evidence>
<gene>
    <name evidence="8" type="ORF">EHS25_005622</name>
</gene>
<dbReference type="AlphaFoldDB" id="A0A427XXV3"/>
<name>A0A427XXV3_9TREE</name>
<proteinExistence type="inferred from homology"/>
<evidence type="ECO:0000313" key="9">
    <source>
        <dbReference type="Proteomes" id="UP000279259"/>
    </source>
</evidence>